<reference evidence="1 3" key="1">
    <citation type="journal article" date="2014" name="BMC Genomics">
        <title>Genome sequence of Anopheles sinensis provides insight into genetics basis of mosquito competence for malaria parasites.</title>
        <authorList>
            <person name="Zhou D."/>
            <person name="Zhang D."/>
            <person name="Ding G."/>
            <person name="Shi L."/>
            <person name="Hou Q."/>
            <person name="Ye Y."/>
            <person name="Xu Y."/>
            <person name="Zhou H."/>
            <person name="Xiong C."/>
            <person name="Li S."/>
            <person name="Yu J."/>
            <person name="Hong S."/>
            <person name="Yu X."/>
            <person name="Zou P."/>
            <person name="Chen C."/>
            <person name="Chang X."/>
            <person name="Wang W."/>
            <person name="Lv Y."/>
            <person name="Sun Y."/>
            <person name="Ma L."/>
            <person name="Shen B."/>
            <person name="Zhu C."/>
        </authorList>
    </citation>
    <scope>NUCLEOTIDE SEQUENCE [LARGE SCALE GENOMIC DNA]</scope>
</reference>
<reference evidence="2" key="2">
    <citation type="submission" date="2020-05" db="UniProtKB">
        <authorList>
            <consortium name="EnsemblMetazoa"/>
        </authorList>
    </citation>
    <scope>IDENTIFICATION</scope>
</reference>
<dbReference type="AlphaFoldDB" id="A0A084WDR0"/>
<dbReference type="Proteomes" id="UP000030765">
    <property type="component" value="Unassembled WGS sequence"/>
</dbReference>
<protein>
    <submittedName>
        <fullName evidence="1 2">Uncharacterized protein</fullName>
    </submittedName>
</protein>
<dbReference type="EMBL" id="ATLV01023054">
    <property type="status" value="NOT_ANNOTATED_CDS"/>
    <property type="molecule type" value="Genomic_DNA"/>
</dbReference>
<evidence type="ECO:0000313" key="2">
    <source>
        <dbReference type="EnsemblMetazoa" id="ASIC016473-PA"/>
    </source>
</evidence>
<evidence type="ECO:0000313" key="3">
    <source>
        <dbReference type="Proteomes" id="UP000030765"/>
    </source>
</evidence>
<organism evidence="1">
    <name type="scientific">Anopheles sinensis</name>
    <name type="common">Mosquito</name>
    <dbReference type="NCBI Taxonomy" id="74873"/>
    <lineage>
        <taxon>Eukaryota</taxon>
        <taxon>Metazoa</taxon>
        <taxon>Ecdysozoa</taxon>
        <taxon>Arthropoda</taxon>
        <taxon>Hexapoda</taxon>
        <taxon>Insecta</taxon>
        <taxon>Pterygota</taxon>
        <taxon>Neoptera</taxon>
        <taxon>Endopterygota</taxon>
        <taxon>Diptera</taxon>
        <taxon>Nematocera</taxon>
        <taxon>Culicoidea</taxon>
        <taxon>Culicidae</taxon>
        <taxon>Anophelinae</taxon>
        <taxon>Anopheles</taxon>
    </lineage>
</organism>
<keyword evidence="3" id="KW-1185">Reference proteome</keyword>
<dbReference type="EMBL" id="KE525340">
    <property type="protein sequence ID" value="KFB48354.1"/>
    <property type="molecule type" value="Genomic_DNA"/>
</dbReference>
<proteinExistence type="predicted"/>
<name>A0A084WDR0_ANOSI</name>
<accession>A0A084WDR0</accession>
<dbReference type="EnsemblMetazoa" id="ASIC016473-RA">
    <property type="protein sequence ID" value="ASIC016473-PA"/>
    <property type="gene ID" value="ASIC016473"/>
</dbReference>
<sequence>MVQYVNGRPQNPQKCAAKVSHRKPVRRAGADVAGHRIESRFPGVHDALNIFYITQFSLCALPTPEAREGKERYIAGRSFNMYEPIFETDRQESVVPVVVRKSSAGWMCENSAAMGNDLRLIRYAEDFNNFKRVDCIENTTHRDAFHDFVLYLVTDKINLPTEMANDCIHALKPSVGIYFSNFNYKVYYILQLNSLIASPRFEEINVPN</sequence>
<evidence type="ECO:0000313" key="1">
    <source>
        <dbReference type="EMBL" id="KFB48354.1"/>
    </source>
</evidence>
<gene>
    <name evidence="1" type="ORF">ZHAS_00016473</name>
</gene>
<dbReference type="VEuPathDB" id="VectorBase:ASIC016473"/>